<evidence type="ECO:0000256" key="3">
    <source>
        <dbReference type="ARBA" id="ARBA00022448"/>
    </source>
</evidence>
<evidence type="ECO:0000256" key="10">
    <source>
        <dbReference type="ARBA" id="ARBA00023237"/>
    </source>
</evidence>
<feature type="domain" description="Porin" evidence="12">
    <location>
        <begin position="7"/>
        <end position="329"/>
    </location>
</feature>
<evidence type="ECO:0000256" key="8">
    <source>
        <dbReference type="ARBA" id="ARBA00023114"/>
    </source>
</evidence>
<keyword evidence="14" id="KW-1185">Reference proteome</keyword>
<keyword evidence="5" id="KW-0812">Transmembrane</keyword>
<keyword evidence="9" id="KW-0472">Membrane</keyword>
<proteinExistence type="predicted"/>
<dbReference type="STRING" id="1123014.SAMN02745746_00556"/>
<evidence type="ECO:0000256" key="7">
    <source>
        <dbReference type="ARBA" id="ARBA00023065"/>
    </source>
</evidence>
<dbReference type="InterPro" id="IPR023614">
    <property type="entry name" value="Porin_dom_sf"/>
</dbReference>
<feature type="signal peptide" evidence="11">
    <location>
        <begin position="1"/>
        <end position="20"/>
    </location>
</feature>
<dbReference type="RefSeq" id="WP_085274912.1">
    <property type="nucleotide sequence ID" value="NZ_FXAG01000002.1"/>
</dbReference>
<dbReference type="PANTHER" id="PTHR34501:SF9">
    <property type="entry name" value="MAJOR OUTER MEMBRANE PROTEIN P.IA"/>
    <property type="match status" value="1"/>
</dbReference>
<evidence type="ECO:0000256" key="4">
    <source>
        <dbReference type="ARBA" id="ARBA00022452"/>
    </source>
</evidence>
<name>A0A1Y6BFK8_9NEIS</name>
<dbReference type="InterPro" id="IPR050298">
    <property type="entry name" value="Gram-neg_bact_OMP"/>
</dbReference>
<reference evidence="14" key="1">
    <citation type="submission" date="2017-04" db="EMBL/GenBank/DDBJ databases">
        <authorList>
            <person name="Varghese N."/>
            <person name="Submissions S."/>
        </authorList>
    </citation>
    <scope>NUCLEOTIDE SEQUENCE [LARGE SCALE GENOMIC DNA]</scope>
    <source>
        <strain evidence="14">DSM 22618</strain>
    </source>
</reference>
<accession>A0A1Y6BFK8</accession>
<feature type="chain" id="PRO_5013277818" evidence="11">
    <location>
        <begin position="21"/>
        <end position="353"/>
    </location>
</feature>
<protein>
    <submittedName>
        <fullName evidence="13">Outer membrane protein (Porin)</fullName>
    </submittedName>
</protein>
<keyword evidence="3" id="KW-0813">Transport</keyword>
<keyword evidence="8" id="KW-0626">Porin</keyword>
<organism evidence="13 14">
    <name type="scientific">Pseudogulbenkiania subflava DSM 22618</name>
    <dbReference type="NCBI Taxonomy" id="1123014"/>
    <lineage>
        <taxon>Bacteria</taxon>
        <taxon>Pseudomonadati</taxon>
        <taxon>Pseudomonadota</taxon>
        <taxon>Betaproteobacteria</taxon>
        <taxon>Neisseriales</taxon>
        <taxon>Chromobacteriaceae</taxon>
        <taxon>Pseudogulbenkiania</taxon>
    </lineage>
</organism>
<dbReference type="GO" id="GO:0009279">
    <property type="term" value="C:cell outer membrane"/>
    <property type="evidence" value="ECO:0007669"/>
    <property type="project" value="UniProtKB-SubCell"/>
</dbReference>
<gene>
    <name evidence="13" type="ORF">SAMN02745746_00556</name>
</gene>
<evidence type="ECO:0000313" key="13">
    <source>
        <dbReference type="EMBL" id="SME98875.1"/>
    </source>
</evidence>
<dbReference type="Proteomes" id="UP000192920">
    <property type="component" value="Unassembled WGS sequence"/>
</dbReference>
<evidence type="ECO:0000256" key="9">
    <source>
        <dbReference type="ARBA" id="ARBA00023136"/>
    </source>
</evidence>
<evidence type="ECO:0000259" key="12">
    <source>
        <dbReference type="Pfam" id="PF13609"/>
    </source>
</evidence>
<evidence type="ECO:0000256" key="2">
    <source>
        <dbReference type="ARBA" id="ARBA00011233"/>
    </source>
</evidence>
<dbReference type="Gene3D" id="2.40.160.10">
    <property type="entry name" value="Porin"/>
    <property type="match status" value="1"/>
</dbReference>
<dbReference type="PRINTS" id="PR00182">
    <property type="entry name" value="ECOLNEIPORIN"/>
</dbReference>
<dbReference type="AlphaFoldDB" id="A0A1Y6BFK8"/>
<dbReference type="SUPFAM" id="SSF56935">
    <property type="entry name" value="Porins"/>
    <property type="match status" value="1"/>
</dbReference>
<comment type="subunit">
    <text evidence="2">Homotrimer.</text>
</comment>
<dbReference type="InterPro" id="IPR033900">
    <property type="entry name" value="Gram_neg_porin_domain"/>
</dbReference>
<dbReference type="EMBL" id="FXAG01000002">
    <property type="protein sequence ID" value="SME98875.1"/>
    <property type="molecule type" value="Genomic_DNA"/>
</dbReference>
<evidence type="ECO:0000256" key="11">
    <source>
        <dbReference type="SAM" id="SignalP"/>
    </source>
</evidence>
<keyword evidence="10" id="KW-0998">Cell outer membrane</keyword>
<dbReference type="PANTHER" id="PTHR34501">
    <property type="entry name" value="PROTEIN YDDL-RELATED"/>
    <property type="match status" value="1"/>
</dbReference>
<sequence>MKKLLIAAAVAAALPVMAQADTTIYGSIRAGYSSVNNAGTDFKNVSGIDDFGSRMGFKGNEDLGNGLKALWQVENGFAVDGVATSGSGSGTFANRASFIGLSGEFGKIRLGYLDDVLAETEATDNLYGPRRDGSGSNFPLYEGYDLFGTYGDLRVKNSVRYDSPDWHGVNAMLQYGAGEKKVDGKNSGDTVGARLAYRNDIGLFGAYAFMGKRNAVPEKDSKTHRVEFGYDANNLYLAATYQWVDLYGDATALGIADTAANLKNQTWAVNVAYQLGAFKPSFLYSERKDAKVNGNTQDWGAKQWALGLDYNLGKHTLLQASYGVIKEDKGAQTVLGHADDKSSVFTLMAKHNF</sequence>
<dbReference type="InterPro" id="IPR002299">
    <property type="entry name" value="Porin_Neis"/>
</dbReference>
<keyword evidence="6 11" id="KW-0732">Signal</keyword>
<dbReference type="CDD" id="cd00342">
    <property type="entry name" value="gram_neg_porins"/>
    <property type="match status" value="1"/>
</dbReference>
<evidence type="ECO:0000256" key="1">
    <source>
        <dbReference type="ARBA" id="ARBA00004571"/>
    </source>
</evidence>
<dbReference type="PRINTS" id="PR00184">
    <property type="entry name" value="NEISSPPORIN"/>
</dbReference>
<dbReference type="InterPro" id="IPR001702">
    <property type="entry name" value="Porin_Gram-ve"/>
</dbReference>
<comment type="subcellular location">
    <subcellularLocation>
        <location evidence="1">Cell outer membrane</location>
        <topology evidence="1">Multi-pass membrane protein</topology>
    </subcellularLocation>
</comment>
<dbReference type="GO" id="GO:0015288">
    <property type="term" value="F:porin activity"/>
    <property type="evidence" value="ECO:0007669"/>
    <property type="project" value="UniProtKB-KW"/>
</dbReference>
<evidence type="ECO:0000256" key="6">
    <source>
        <dbReference type="ARBA" id="ARBA00022729"/>
    </source>
</evidence>
<keyword evidence="4" id="KW-1134">Transmembrane beta strand</keyword>
<dbReference type="GO" id="GO:0046930">
    <property type="term" value="C:pore complex"/>
    <property type="evidence" value="ECO:0007669"/>
    <property type="project" value="UniProtKB-KW"/>
</dbReference>
<dbReference type="GO" id="GO:0034220">
    <property type="term" value="P:monoatomic ion transmembrane transport"/>
    <property type="evidence" value="ECO:0007669"/>
    <property type="project" value="InterPro"/>
</dbReference>
<dbReference type="Pfam" id="PF13609">
    <property type="entry name" value="Porin_4"/>
    <property type="match status" value="1"/>
</dbReference>
<evidence type="ECO:0000256" key="5">
    <source>
        <dbReference type="ARBA" id="ARBA00022692"/>
    </source>
</evidence>
<keyword evidence="7" id="KW-0406">Ion transport</keyword>
<evidence type="ECO:0000313" key="14">
    <source>
        <dbReference type="Proteomes" id="UP000192920"/>
    </source>
</evidence>